<dbReference type="InterPro" id="IPR012349">
    <property type="entry name" value="Split_barrel_FMN-bd"/>
</dbReference>
<evidence type="ECO:0000313" key="3">
    <source>
        <dbReference type="Proteomes" id="UP000240505"/>
    </source>
</evidence>
<dbReference type="Proteomes" id="UP000240505">
    <property type="component" value="Chromosome"/>
</dbReference>
<dbReference type="SUPFAM" id="SSF50475">
    <property type="entry name" value="FMN-binding split barrel"/>
    <property type="match status" value="1"/>
</dbReference>
<sequence>MTIFTKDELDDLTKRVKDVKFGMFTTSDDENRMTSRPLTLQQIDDAGTMWFFVSDEEEFTTHLANNPSVNVSFADVDDHLYVSIAGRAALVRDRAKMEQLWKPSVKAWFPEGLDDPHLALLEVQIQSAEYWDTGNSKMVSLFAMAKAALTGKRPTNVGEHKHLGH</sequence>
<evidence type="ECO:0000259" key="1">
    <source>
        <dbReference type="Pfam" id="PF16242"/>
    </source>
</evidence>
<dbReference type="PANTHER" id="PTHR34818">
    <property type="entry name" value="PROTEIN BLI-3"/>
    <property type="match status" value="1"/>
</dbReference>
<dbReference type="RefSeq" id="WP_107143339.1">
    <property type="nucleotide sequence ID" value="NZ_CP028324.1"/>
</dbReference>
<keyword evidence="3" id="KW-1185">Reference proteome</keyword>
<dbReference type="OrthoDB" id="1432662at2"/>
<dbReference type="Pfam" id="PF16242">
    <property type="entry name" value="Pyrid_ox_like"/>
    <property type="match status" value="1"/>
</dbReference>
<name>A0A2R4CED9_9BURK</name>
<protein>
    <submittedName>
        <fullName evidence="2">General stress protein</fullName>
    </submittedName>
</protein>
<dbReference type="AlphaFoldDB" id="A0A2R4CED9"/>
<reference evidence="2 3" key="1">
    <citation type="submission" date="2018-03" db="EMBL/GenBank/DDBJ databases">
        <title>Massilia armeniaca sp. nov., isolated from desert soil.</title>
        <authorList>
            <person name="Huang H."/>
            <person name="Ren M."/>
        </authorList>
    </citation>
    <scope>NUCLEOTIDE SEQUENCE [LARGE SCALE GENOMIC DNA]</scope>
    <source>
        <strain evidence="2 3">ZMN-3</strain>
    </source>
</reference>
<feature type="domain" description="General stress protein FMN-binding split barrel" evidence="1">
    <location>
        <begin position="7"/>
        <end position="154"/>
    </location>
</feature>
<dbReference type="KEGG" id="masz:C9I28_21940"/>
<proteinExistence type="predicted"/>
<dbReference type="InterPro" id="IPR052917">
    <property type="entry name" value="Stress-Dev_Protein"/>
</dbReference>
<gene>
    <name evidence="2" type="ORF">C9I28_21940</name>
</gene>
<dbReference type="PANTHER" id="PTHR34818:SF1">
    <property type="entry name" value="PROTEIN BLI-3"/>
    <property type="match status" value="1"/>
</dbReference>
<dbReference type="InterPro" id="IPR038725">
    <property type="entry name" value="YdaG_split_barrel_FMN-bd"/>
</dbReference>
<dbReference type="Gene3D" id="2.30.110.10">
    <property type="entry name" value="Electron Transport, Fmn-binding Protein, Chain A"/>
    <property type="match status" value="1"/>
</dbReference>
<organism evidence="2 3">
    <name type="scientific">Pseudoduganella armeniaca</name>
    <dbReference type="NCBI Taxonomy" id="2072590"/>
    <lineage>
        <taxon>Bacteria</taxon>
        <taxon>Pseudomonadati</taxon>
        <taxon>Pseudomonadota</taxon>
        <taxon>Betaproteobacteria</taxon>
        <taxon>Burkholderiales</taxon>
        <taxon>Oxalobacteraceae</taxon>
        <taxon>Telluria group</taxon>
        <taxon>Pseudoduganella</taxon>
    </lineage>
</organism>
<dbReference type="EMBL" id="CP028324">
    <property type="protein sequence ID" value="AVR97999.1"/>
    <property type="molecule type" value="Genomic_DNA"/>
</dbReference>
<accession>A0A2R4CED9</accession>
<evidence type="ECO:0000313" key="2">
    <source>
        <dbReference type="EMBL" id="AVR97999.1"/>
    </source>
</evidence>